<reference evidence="1" key="1">
    <citation type="submission" date="2020-04" db="EMBL/GenBank/DDBJ databases">
        <authorList>
            <person name="Chiriac C."/>
            <person name="Salcher M."/>
            <person name="Ghai R."/>
            <person name="Kavagutti S V."/>
        </authorList>
    </citation>
    <scope>NUCLEOTIDE SEQUENCE</scope>
</reference>
<accession>A0A6J5MNG9</accession>
<dbReference type="EMBL" id="LR796441">
    <property type="protein sequence ID" value="CAB4145049.1"/>
    <property type="molecule type" value="Genomic_DNA"/>
</dbReference>
<gene>
    <name evidence="1" type="ORF">UFOVP467_63</name>
    <name evidence="2" type="ORF">UFOVP657_48</name>
</gene>
<sequence>MARVDFIHPWFLPQPTSTGNSGNRNLRAIGDYVACIRQAEESATITKVGFYFDARGTNATPGTCRVGIQSVNTSGDPSGTWLGYTDYTADSTNFPNFTGVNLSITANGTASVTRGQLYAIVMYAQSGTWDASNSLQFTTLFQGVGQNVTSFPTMKSVAGGVASNNNNPQTHPNIYCESSTATYGNPQVTPTNVTSWNSASTPDEIGVKFSLESSWTTNYNVLGVNGIFGITNSASTATLKLYDSGNSLLQSKSFTATEIYAGTNTANLRTLMFDTSTLASLTPGSTYRITVEVTNASLGFTTMLQVNFPNNTVVRAFTGSGIYQRTQRTDAGAWTDTDTSVPAWKLLISAATATSGGGAATEPRVGLNAGLN</sequence>
<organism evidence="1">
    <name type="scientific">uncultured Caudovirales phage</name>
    <dbReference type="NCBI Taxonomy" id="2100421"/>
    <lineage>
        <taxon>Viruses</taxon>
        <taxon>Duplodnaviria</taxon>
        <taxon>Heunggongvirae</taxon>
        <taxon>Uroviricota</taxon>
        <taxon>Caudoviricetes</taxon>
        <taxon>Peduoviridae</taxon>
        <taxon>Maltschvirus</taxon>
        <taxon>Maltschvirus maltsch</taxon>
    </lineage>
</organism>
<evidence type="ECO:0000313" key="1">
    <source>
        <dbReference type="EMBL" id="CAB4145049.1"/>
    </source>
</evidence>
<name>A0A6J5MNG9_9CAUD</name>
<protein>
    <submittedName>
        <fullName evidence="1">Uncharacterized protein</fullName>
    </submittedName>
</protein>
<proteinExistence type="predicted"/>
<dbReference type="EMBL" id="LR796634">
    <property type="protein sequence ID" value="CAB4156290.1"/>
    <property type="molecule type" value="Genomic_DNA"/>
</dbReference>
<evidence type="ECO:0000313" key="2">
    <source>
        <dbReference type="EMBL" id="CAB4156290.1"/>
    </source>
</evidence>